<reference evidence="4" key="1">
    <citation type="submission" date="2023-06" db="EMBL/GenBank/DDBJ databases">
        <authorList>
            <person name="Delattre M."/>
        </authorList>
    </citation>
    <scope>NUCLEOTIDE SEQUENCE</scope>
    <source>
        <strain evidence="4">AF72</strain>
    </source>
</reference>
<dbReference type="PRINTS" id="PR00625">
    <property type="entry name" value="JDOMAIN"/>
</dbReference>
<dbReference type="PANTHER" id="PTHR44144:SF1">
    <property type="entry name" value="DNAJ HOMOLOG SUBFAMILY C MEMBER 9"/>
    <property type="match status" value="1"/>
</dbReference>
<gene>
    <name evidence="4" type="ORF">MSPICULIGERA_LOCUS18037</name>
</gene>
<dbReference type="SMART" id="SM00271">
    <property type="entry name" value="DnaJ"/>
    <property type="match status" value="1"/>
</dbReference>
<name>A0AA36D2E1_9BILA</name>
<feature type="domain" description="J" evidence="3">
    <location>
        <begin position="14"/>
        <end position="84"/>
    </location>
</feature>
<feature type="region of interest" description="Disordered" evidence="2">
    <location>
        <begin position="185"/>
        <end position="226"/>
    </location>
</feature>
<dbReference type="GO" id="GO:0005737">
    <property type="term" value="C:cytoplasm"/>
    <property type="evidence" value="ECO:0007669"/>
    <property type="project" value="TreeGrafter"/>
</dbReference>
<protein>
    <recommendedName>
        <fullName evidence="3">J domain-containing protein</fullName>
    </recommendedName>
</protein>
<dbReference type="GO" id="GO:0031072">
    <property type="term" value="F:heat shock protein binding"/>
    <property type="evidence" value="ECO:0007669"/>
    <property type="project" value="TreeGrafter"/>
</dbReference>
<evidence type="ECO:0000256" key="2">
    <source>
        <dbReference type="SAM" id="MobiDB-lite"/>
    </source>
</evidence>
<dbReference type="GO" id="GO:0005634">
    <property type="term" value="C:nucleus"/>
    <property type="evidence" value="ECO:0007669"/>
    <property type="project" value="TreeGrafter"/>
</dbReference>
<proteinExistence type="predicted"/>
<evidence type="ECO:0000259" key="3">
    <source>
        <dbReference type="PROSITE" id="PS50076"/>
    </source>
</evidence>
<feature type="non-terminal residue" evidence="4">
    <location>
        <position position="1"/>
    </location>
</feature>
<feature type="compositionally biased region" description="Basic and acidic residues" evidence="2">
    <location>
        <begin position="205"/>
        <end position="215"/>
    </location>
</feature>
<dbReference type="InterPro" id="IPR001623">
    <property type="entry name" value="DnaJ_domain"/>
</dbReference>
<keyword evidence="5" id="KW-1185">Reference proteome</keyword>
<dbReference type="PROSITE" id="PS50076">
    <property type="entry name" value="DNAJ_2"/>
    <property type="match status" value="1"/>
</dbReference>
<keyword evidence="1" id="KW-0597">Phosphoprotein</keyword>
<dbReference type="Pfam" id="PF23302">
    <property type="entry name" value="HTH_DNAJC9"/>
    <property type="match status" value="1"/>
</dbReference>
<accession>A0AA36D2E1</accession>
<dbReference type="AlphaFoldDB" id="A0AA36D2E1"/>
<evidence type="ECO:0000313" key="4">
    <source>
        <dbReference type="EMBL" id="CAJ0579832.1"/>
    </source>
</evidence>
<dbReference type="Pfam" id="PF00226">
    <property type="entry name" value="DnaJ"/>
    <property type="match status" value="1"/>
</dbReference>
<evidence type="ECO:0000313" key="5">
    <source>
        <dbReference type="Proteomes" id="UP001177023"/>
    </source>
</evidence>
<dbReference type="CDD" id="cd06257">
    <property type="entry name" value="DnaJ"/>
    <property type="match status" value="1"/>
</dbReference>
<sequence>MLVTDCETNFGTKDLYDVLGLEKDCKAADVKKAYYKKSMLWHPDRFSGENKEESETATQKFQTLSGVYRILSDKEKRKIYDESGSCGDEEGLDATFEEAVRMWKGMFKKVTVEDIENFYNEYRNSEEERNDLRTHYERFSGNFNKIMEYTMGCSMDQEDRLRGIIDEMIDKGLLKKTAQYTKSTSKAALKKRKRKNEREAEEAEEALKEIQEKEQASGGSLEGMILARRQQRAEDLDDFLDQLASKYAKPAKKKSKAQK</sequence>
<dbReference type="InterPro" id="IPR056453">
    <property type="entry name" value="HTH_DNAJC9"/>
</dbReference>
<comment type="caution">
    <text evidence="4">The sequence shown here is derived from an EMBL/GenBank/DDBJ whole genome shotgun (WGS) entry which is preliminary data.</text>
</comment>
<dbReference type="EMBL" id="CATQJA010002657">
    <property type="protein sequence ID" value="CAJ0579832.1"/>
    <property type="molecule type" value="Genomic_DNA"/>
</dbReference>
<dbReference type="InterPro" id="IPR036869">
    <property type="entry name" value="J_dom_sf"/>
</dbReference>
<dbReference type="SUPFAM" id="SSF46565">
    <property type="entry name" value="Chaperone J-domain"/>
    <property type="match status" value="1"/>
</dbReference>
<dbReference type="PANTHER" id="PTHR44144">
    <property type="entry name" value="DNAJ HOMOLOG SUBFAMILY C MEMBER 9"/>
    <property type="match status" value="1"/>
</dbReference>
<organism evidence="4 5">
    <name type="scientific">Mesorhabditis spiculigera</name>
    <dbReference type="NCBI Taxonomy" id="96644"/>
    <lineage>
        <taxon>Eukaryota</taxon>
        <taxon>Metazoa</taxon>
        <taxon>Ecdysozoa</taxon>
        <taxon>Nematoda</taxon>
        <taxon>Chromadorea</taxon>
        <taxon>Rhabditida</taxon>
        <taxon>Rhabditina</taxon>
        <taxon>Rhabditomorpha</taxon>
        <taxon>Rhabditoidea</taxon>
        <taxon>Rhabditidae</taxon>
        <taxon>Mesorhabditinae</taxon>
        <taxon>Mesorhabditis</taxon>
    </lineage>
</organism>
<dbReference type="Proteomes" id="UP001177023">
    <property type="component" value="Unassembled WGS sequence"/>
</dbReference>
<dbReference type="Gene3D" id="1.10.287.110">
    <property type="entry name" value="DnaJ domain"/>
    <property type="match status" value="1"/>
</dbReference>
<dbReference type="InterPro" id="IPR052594">
    <property type="entry name" value="J_domain-containing_protein"/>
</dbReference>
<dbReference type="FunFam" id="1.10.287.110:FF:000035">
    <property type="entry name" value="DnaJ homolog subfamily C member 9"/>
    <property type="match status" value="1"/>
</dbReference>
<evidence type="ECO:0000256" key="1">
    <source>
        <dbReference type="ARBA" id="ARBA00022553"/>
    </source>
</evidence>